<protein>
    <submittedName>
        <fullName evidence="1">Uncharacterized protein</fullName>
    </submittedName>
</protein>
<evidence type="ECO:0000313" key="2">
    <source>
        <dbReference type="Proteomes" id="UP000199403"/>
    </source>
</evidence>
<dbReference type="EMBL" id="FNZH01000004">
    <property type="protein sequence ID" value="SEJ48217.1"/>
    <property type="molecule type" value="Genomic_DNA"/>
</dbReference>
<accession>A0A1H6Z9U9</accession>
<dbReference type="Proteomes" id="UP000199403">
    <property type="component" value="Unassembled WGS sequence"/>
</dbReference>
<keyword evidence="2" id="KW-1185">Reference proteome</keyword>
<evidence type="ECO:0000313" key="1">
    <source>
        <dbReference type="EMBL" id="SEJ48217.1"/>
    </source>
</evidence>
<dbReference type="AlphaFoldDB" id="A0A1H6Z9U9"/>
<reference evidence="2" key="1">
    <citation type="submission" date="2016-10" db="EMBL/GenBank/DDBJ databases">
        <authorList>
            <person name="Varghese N."/>
            <person name="Submissions S."/>
        </authorList>
    </citation>
    <scope>NUCLEOTIDE SEQUENCE [LARGE SCALE GENOMIC DNA]</scope>
    <source>
        <strain evidence="2">IBRC-M 10761</strain>
    </source>
</reference>
<sequence length="42" mass="4853">MAPVGSYFYFQAHVCWISSPITASVIFESDRILFVKVFFQYG</sequence>
<proteinExistence type="predicted"/>
<organism evidence="1 2">
    <name type="scientific">Cyclobacterium xiamenense</name>
    <dbReference type="NCBI Taxonomy" id="1297121"/>
    <lineage>
        <taxon>Bacteria</taxon>
        <taxon>Pseudomonadati</taxon>
        <taxon>Bacteroidota</taxon>
        <taxon>Cytophagia</taxon>
        <taxon>Cytophagales</taxon>
        <taxon>Cyclobacteriaceae</taxon>
        <taxon>Cyclobacterium</taxon>
    </lineage>
</organism>
<dbReference type="STRING" id="1416801.SAMN05192553_104207"/>
<name>A0A1H6Z9U9_9BACT</name>
<gene>
    <name evidence="1" type="ORF">SAMN05192553_104207</name>
</gene>